<dbReference type="SUPFAM" id="SSF53098">
    <property type="entry name" value="Ribonuclease H-like"/>
    <property type="match status" value="1"/>
</dbReference>
<comment type="caution">
    <text evidence="6">The sequence shown here is derived from an EMBL/GenBank/DDBJ whole genome shotgun (WGS) entry which is preliminary data.</text>
</comment>
<keyword evidence="5" id="KW-0539">Nucleus</keyword>
<keyword evidence="2" id="KW-0479">Metal-binding</keyword>
<dbReference type="InterPro" id="IPR052035">
    <property type="entry name" value="ZnF_BED_domain_contain"/>
</dbReference>
<evidence type="ECO:0000313" key="6">
    <source>
        <dbReference type="EMBL" id="RIB21593.1"/>
    </source>
</evidence>
<evidence type="ECO:0000256" key="2">
    <source>
        <dbReference type="ARBA" id="ARBA00022723"/>
    </source>
</evidence>
<evidence type="ECO:0000256" key="3">
    <source>
        <dbReference type="ARBA" id="ARBA00022771"/>
    </source>
</evidence>
<accession>A0A397VNW1</accession>
<evidence type="ECO:0000256" key="1">
    <source>
        <dbReference type="ARBA" id="ARBA00004123"/>
    </source>
</evidence>
<evidence type="ECO:0000256" key="5">
    <source>
        <dbReference type="ARBA" id="ARBA00023242"/>
    </source>
</evidence>
<dbReference type="PANTHER" id="PTHR46481:SF10">
    <property type="entry name" value="ZINC FINGER BED DOMAIN-CONTAINING PROTEIN 39"/>
    <property type="match status" value="1"/>
</dbReference>
<dbReference type="GO" id="GO:0005634">
    <property type="term" value="C:nucleus"/>
    <property type="evidence" value="ECO:0007669"/>
    <property type="project" value="UniProtKB-SubCell"/>
</dbReference>
<keyword evidence="7" id="KW-1185">Reference proteome</keyword>
<proteinExistence type="predicted"/>
<protein>
    <submittedName>
        <fullName evidence="6">Uncharacterized protein</fullName>
    </submittedName>
</protein>
<dbReference type="InterPro" id="IPR012337">
    <property type="entry name" value="RNaseH-like_sf"/>
</dbReference>
<comment type="subcellular location">
    <subcellularLocation>
        <location evidence="1">Nucleus</location>
    </subcellularLocation>
</comment>
<dbReference type="GO" id="GO:0008270">
    <property type="term" value="F:zinc ion binding"/>
    <property type="evidence" value="ECO:0007669"/>
    <property type="project" value="UniProtKB-KW"/>
</dbReference>
<dbReference type="EMBL" id="QKWP01000352">
    <property type="protein sequence ID" value="RIB21593.1"/>
    <property type="molecule type" value="Genomic_DNA"/>
</dbReference>
<name>A0A397VNW1_9GLOM</name>
<dbReference type="AlphaFoldDB" id="A0A397VNW1"/>
<dbReference type="OrthoDB" id="2440590at2759"/>
<dbReference type="Proteomes" id="UP000266673">
    <property type="component" value="Unassembled WGS sequence"/>
</dbReference>
<keyword evidence="3" id="KW-0863">Zinc-finger</keyword>
<reference evidence="6 7" key="1">
    <citation type="submission" date="2018-06" db="EMBL/GenBank/DDBJ databases">
        <title>Comparative genomics reveals the genomic features of Rhizophagus irregularis, R. cerebriforme, R. diaphanum and Gigaspora rosea, and their symbiotic lifestyle signature.</title>
        <authorList>
            <person name="Morin E."/>
            <person name="San Clemente H."/>
            <person name="Chen E.C.H."/>
            <person name="De La Providencia I."/>
            <person name="Hainaut M."/>
            <person name="Kuo A."/>
            <person name="Kohler A."/>
            <person name="Murat C."/>
            <person name="Tang N."/>
            <person name="Roy S."/>
            <person name="Loubradou J."/>
            <person name="Henrissat B."/>
            <person name="Grigoriev I.V."/>
            <person name="Corradi N."/>
            <person name="Roux C."/>
            <person name="Martin F.M."/>
        </authorList>
    </citation>
    <scope>NUCLEOTIDE SEQUENCE [LARGE SCALE GENOMIC DNA]</scope>
    <source>
        <strain evidence="6 7">DAOM 194757</strain>
    </source>
</reference>
<gene>
    <name evidence="6" type="ORF">C2G38_2176183</name>
</gene>
<sequence>MIKALDFMQDIIHITYTAYTLQLVVGKGLLEIENLVKHAKKLMLYFTTPKQTQRLLEAQKKFNCNENINLSQNDHKLHIIADVPTRWNSSYLAWQRLIKIRNIIDPMITMLFLNKDTRKEAIQLKKINLTETNAIKAIFNSLIMFDDFELQQVNYNNDESAFNDNDQTNDVPYDCTNIGKRVRIALYNAINYYWQVLSEEGMLAALLDP</sequence>
<evidence type="ECO:0000313" key="7">
    <source>
        <dbReference type="Proteomes" id="UP000266673"/>
    </source>
</evidence>
<keyword evidence="4" id="KW-0862">Zinc</keyword>
<dbReference type="PANTHER" id="PTHR46481">
    <property type="entry name" value="ZINC FINGER BED DOMAIN-CONTAINING PROTEIN 4"/>
    <property type="match status" value="1"/>
</dbReference>
<organism evidence="6 7">
    <name type="scientific">Gigaspora rosea</name>
    <dbReference type="NCBI Taxonomy" id="44941"/>
    <lineage>
        <taxon>Eukaryota</taxon>
        <taxon>Fungi</taxon>
        <taxon>Fungi incertae sedis</taxon>
        <taxon>Mucoromycota</taxon>
        <taxon>Glomeromycotina</taxon>
        <taxon>Glomeromycetes</taxon>
        <taxon>Diversisporales</taxon>
        <taxon>Gigasporaceae</taxon>
        <taxon>Gigaspora</taxon>
    </lineage>
</organism>
<evidence type="ECO:0000256" key="4">
    <source>
        <dbReference type="ARBA" id="ARBA00022833"/>
    </source>
</evidence>